<dbReference type="Proteomes" id="UP000694853">
    <property type="component" value="Unplaced"/>
</dbReference>
<dbReference type="KEGG" id="aprc:113847822"/>
<dbReference type="PANTHER" id="PTHR33108:SF78">
    <property type="entry name" value="DUF1677 FAMILY PROTEIN"/>
    <property type="match status" value="1"/>
</dbReference>
<sequence>MRNVEMATKVMKETKSMSAAEAAATEVDTAVSSVKCCCCGLVEECTHAYIARVRERYEGRWVCGLCAEAVKEEREREKIVISMDEALKRHIKFYQQFKSSNPPNNTNDDFILVMKQILFRTLDSPRKERFTCRPLGRSNSCFSTMQGTPTQADTE</sequence>
<organism evidence="1 2">
    <name type="scientific">Abrus precatorius</name>
    <name type="common">Indian licorice</name>
    <name type="synonym">Glycine abrus</name>
    <dbReference type="NCBI Taxonomy" id="3816"/>
    <lineage>
        <taxon>Eukaryota</taxon>
        <taxon>Viridiplantae</taxon>
        <taxon>Streptophyta</taxon>
        <taxon>Embryophyta</taxon>
        <taxon>Tracheophyta</taxon>
        <taxon>Spermatophyta</taxon>
        <taxon>Magnoliopsida</taxon>
        <taxon>eudicotyledons</taxon>
        <taxon>Gunneridae</taxon>
        <taxon>Pentapetalae</taxon>
        <taxon>rosids</taxon>
        <taxon>fabids</taxon>
        <taxon>Fabales</taxon>
        <taxon>Fabaceae</taxon>
        <taxon>Papilionoideae</taxon>
        <taxon>50 kb inversion clade</taxon>
        <taxon>NPAAA clade</taxon>
        <taxon>indigoferoid/millettioid clade</taxon>
        <taxon>Abreae</taxon>
        <taxon>Abrus</taxon>
    </lineage>
</organism>
<protein>
    <submittedName>
        <fullName evidence="2">Uncharacterized protein LOC113847822</fullName>
    </submittedName>
</protein>
<dbReference type="PANTHER" id="PTHR33108">
    <property type="entry name" value="OS01G0745000 PROTEIN"/>
    <property type="match status" value="1"/>
</dbReference>
<dbReference type="RefSeq" id="XP_027332916.1">
    <property type="nucleotide sequence ID" value="XM_027477115.1"/>
</dbReference>
<dbReference type="OrthoDB" id="1911663at2759"/>
<dbReference type="GeneID" id="113847822"/>
<dbReference type="Pfam" id="PF07911">
    <property type="entry name" value="DUF1677"/>
    <property type="match status" value="1"/>
</dbReference>
<accession>A0A8B8JN53</accession>
<name>A0A8B8JN53_ABRPR</name>
<dbReference type="AlphaFoldDB" id="A0A8B8JN53"/>
<evidence type="ECO:0000313" key="1">
    <source>
        <dbReference type="Proteomes" id="UP000694853"/>
    </source>
</evidence>
<reference evidence="1" key="1">
    <citation type="journal article" date="2019" name="Toxins">
        <title>Detection of Abrin-Like and Prepropulchellin-Like Toxin Genes and Transcripts Using Whole Genome Sequencing and Full-Length Transcript Sequencing of Abrus precatorius.</title>
        <authorList>
            <person name="Hovde B.T."/>
            <person name="Daligault H.E."/>
            <person name="Hanschen E.R."/>
            <person name="Kunde Y.A."/>
            <person name="Johnson M.B."/>
            <person name="Starkenburg S.R."/>
            <person name="Johnson S.L."/>
        </authorList>
    </citation>
    <scope>NUCLEOTIDE SEQUENCE [LARGE SCALE GENOMIC DNA]</scope>
</reference>
<gene>
    <name evidence="2" type="primary">LOC113847822</name>
</gene>
<evidence type="ECO:0000313" key="2">
    <source>
        <dbReference type="RefSeq" id="XP_027332916.1"/>
    </source>
</evidence>
<keyword evidence="1" id="KW-1185">Reference proteome</keyword>
<reference evidence="2" key="2">
    <citation type="submission" date="2025-08" db="UniProtKB">
        <authorList>
            <consortium name="RefSeq"/>
        </authorList>
    </citation>
    <scope>IDENTIFICATION</scope>
    <source>
        <tissue evidence="2">Young leaves</tissue>
    </source>
</reference>
<proteinExistence type="predicted"/>
<dbReference type="InterPro" id="IPR012876">
    <property type="entry name" value="DUF1677_pln"/>
</dbReference>